<accession>A0A644X3R0</accession>
<protein>
    <submittedName>
        <fullName evidence="2">Uncharacterized protein</fullName>
    </submittedName>
</protein>
<name>A0A644X3R0_9ZZZZ</name>
<evidence type="ECO:0000256" key="1">
    <source>
        <dbReference type="SAM" id="MobiDB-lite"/>
    </source>
</evidence>
<proteinExistence type="predicted"/>
<organism evidence="2">
    <name type="scientific">bioreactor metagenome</name>
    <dbReference type="NCBI Taxonomy" id="1076179"/>
    <lineage>
        <taxon>unclassified sequences</taxon>
        <taxon>metagenomes</taxon>
        <taxon>ecological metagenomes</taxon>
    </lineage>
</organism>
<feature type="region of interest" description="Disordered" evidence="1">
    <location>
        <begin position="532"/>
        <end position="576"/>
    </location>
</feature>
<comment type="caution">
    <text evidence="2">The sequence shown here is derived from an EMBL/GenBank/DDBJ whole genome shotgun (WGS) entry which is preliminary data.</text>
</comment>
<gene>
    <name evidence="2" type="ORF">SDC9_55090</name>
</gene>
<dbReference type="AlphaFoldDB" id="A0A644X3R0"/>
<evidence type="ECO:0000313" key="2">
    <source>
        <dbReference type="EMBL" id="MPM08774.1"/>
    </source>
</evidence>
<reference evidence="2" key="1">
    <citation type="submission" date="2019-08" db="EMBL/GenBank/DDBJ databases">
        <authorList>
            <person name="Kucharzyk K."/>
            <person name="Murdoch R.W."/>
            <person name="Higgins S."/>
            <person name="Loffler F."/>
        </authorList>
    </citation>
    <scope>NUCLEOTIDE SEQUENCE</scope>
</reference>
<feature type="compositionally biased region" description="Low complexity" evidence="1">
    <location>
        <begin position="537"/>
        <end position="553"/>
    </location>
</feature>
<dbReference type="EMBL" id="VSSQ01001488">
    <property type="protein sequence ID" value="MPM08774.1"/>
    <property type="molecule type" value="Genomic_DNA"/>
</dbReference>
<sequence>MEVQVRAVRHHHRIEPANRLLRRDGPVAEPQDDVENLVIDPRLHLLVERGALGRIDGHACLGGQLVDHRILDRPIVERPFRVPQRIEQEVRLPQREEVHHRHLEVAIDPALAEPVRPGELFDRHPHARLAEPFRKDLRGFDVVRIVGGDLEHHVERPFGVARLGQQGLRLGDILRARLQIGVVGRRRRIGGRGRHLPLPPERPHQQRLLVDDQIEGKADTAVLEGFEGDLVEIDEIPVQREPFDDLQRVTAFDLFHPVGGNIVDHVQLAGLQPRQTGGVLGDLAAGDLFKVGRPFPVLVEALQLHHDARRVADELERTRTDRRLALHIARSLGHDHPGTVLGQPREERRVDLVQLDDGRQLIGRLDRLDGVEHLEIDRAGRRIAAAVERIFHIGRGHCLAVVELDPRAQLEGVGQPVVGDLEALAEPGNDVEVLVDGDDRGMDVLQNPAGRGGAGLVHVEVLHGLGVAPDQMAAADRRGLRAGHLREQFARDQRPADDGGGFQKVPAVHVMLRSVRPRAGWFSSLTRRRTAAPLFQSGSPGRRSATASSASSARPKRRIVPSSKSRPQSEMPCGTV</sequence>